<dbReference type="CDD" id="cd07505">
    <property type="entry name" value="HAD_BPGM-like"/>
    <property type="match status" value="1"/>
</dbReference>
<name>A0ABP5AAZ7_9ACTN</name>
<accession>A0ABP5AAZ7</accession>
<dbReference type="SFLD" id="SFLDS00003">
    <property type="entry name" value="Haloacid_Dehalogenase"/>
    <property type="match status" value="1"/>
</dbReference>
<dbReference type="PANTHER" id="PTHR18901">
    <property type="entry name" value="2-DEOXYGLUCOSE-6-PHOSPHATE PHOSPHATASE 2"/>
    <property type="match status" value="1"/>
</dbReference>
<protein>
    <submittedName>
        <fullName evidence="1">HAD family phosphatase</fullName>
    </submittedName>
</protein>
<dbReference type="Proteomes" id="UP001501612">
    <property type="component" value="Unassembled WGS sequence"/>
</dbReference>
<dbReference type="InterPro" id="IPR023214">
    <property type="entry name" value="HAD_sf"/>
</dbReference>
<evidence type="ECO:0000313" key="1">
    <source>
        <dbReference type="EMBL" id="GAA1909022.1"/>
    </source>
</evidence>
<dbReference type="SFLD" id="SFLDG01129">
    <property type="entry name" value="C1.5:_HAD__Beta-PGM__Phosphata"/>
    <property type="match status" value="1"/>
</dbReference>
<reference evidence="2" key="1">
    <citation type="journal article" date="2019" name="Int. J. Syst. Evol. Microbiol.">
        <title>The Global Catalogue of Microorganisms (GCM) 10K type strain sequencing project: providing services to taxonomists for standard genome sequencing and annotation.</title>
        <authorList>
            <consortium name="The Broad Institute Genomics Platform"/>
            <consortium name="The Broad Institute Genome Sequencing Center for Infectious Disease"/>
            <person name="Wu L."/>
            <person name="Ma J."/>
        </authorList>
    </citation>
    <scope>NUCLEOTIDE SEQUENCE [LARGE SCALE GENOMIC DNA]</scope>
    <source>
        <strain evidence="2">JCM 14046</strain>
    </source>
</reference>
<sequence>MSEPRTPARTAAAVLWDMDGTLVDTEPAWIAAEHALVTEHGGTWTHEHAMALVGADLLDAGAYLREHGGVDLTPHEIVEELLDRVVDVVVADIPWRPGAQELLAAVRDAGVPCALVTMSWERFAAPVVAALPPGTFDVVVTGDNVERGKPHPDPYLLGAERLGLDPRDCVAVEDSPTGTRSAEAAGCRVLVVPHHVDVPPGPARTFATSLADLDAAALLRVGAQPVAAQPVTADRTSR</sequence>
<evidence type="ECO:0000313" key="2">
    <source>
        <dbReference type="Proteomes" id="UP001501612"/>
    </source>
</evidence>
<dbReference type="EMBL" id="BAAAMY010000002">
    <property type="protein sequence ID" value="GAA1909022.1"/>
    <property type="molecule type" value="Genomic_DNA"/>
</dbReference>
<comment type="caution">
    <text evidence="1">The sequence shown here is derived from an EMBL/GenBank/DDBJ whole genome shotgun (WGS) entry which is preliminary data.</text>
</comment>
<dbReference type="PRINTS" id="PR00413">
    <property type="entry name" value="HADHALOGNASE"/>
</dbReference>
<dbReference type="SUPFAM" id="SSF56784">
    <property type="entry name" value="HAD-like"/>
    <property type="match status" value="1"/>
</dbReference>
<keyword evidence="2" id="KW-1185">Reference proteome</keyword>
<dbReference type="Pfam" id="PF00702">
    <property type="entry name" value="Hydrolase"/>
    <property type="match status" value="1"/>
</dbReference>
<gene>
    <name evidence="1" type="ORF">GCM10009737_07680</name>
</gene>
<proteinExistence type="predicted"/>
<dbReference type="RefSeq" id="WP_344003987.1">
    <property type="nucleotide sequence ID" value="NZ_BAAAMY010000002.1"/>
</dbReference>
<dbReference type="InterPro" id="IPR036412">
    <property type="entry name" value="HAD-like_sf"/>
</dbReference>
<dbReference type="InterPro" id="IPR006439">
    <property type="entry name" value="HAD-SF_hydro_IA"/>
</dbReference>
<dbReference type="Gene3D" id="1.10.150.240">
    <property type="entry name" value="Putative phosphatase, domain 2"/>
    <property type="match status" value="1"/>
</dbReference>
<dbReference type="InterPro" id="IPR023198">
    <property type="entry name" value="PGP-like_dom2"/>
</dbReference>
<dbReference type="PANTHER" id="PTHR18901:SF38">
    <property type="entry name" value="PSEUDOURIDINE-5'-PHOSPHATASE"/>
    <property type="match status" value="1"/>
</dbReference>
<organism evidence="1 2">
    <name type="scientific">Nocardioides lentus</name>
    <dbReference type="NCBI Taxonomy" id="338077"/>
    <lineage>
        <taxon>Bacteria</taxon>
        <taxon>Bacillati</taxon>
        <taxon>Actinomycetota</taxon>
        <taxon>Actinomycetes</taxon>
        <taxon>Propionibacteriales</taxon>
        <taxon>Nocardioidaceae</taxon>
        <taxon>Nocardioides</taxon>
    </lineage>
</organism>
<dbReference type="Gene3D" id="3.40.50.1000">
    <property type="entry name" value="HAD superfamily/HAD-like"/>
    <property type="match status" value="1"/>
</dbReference>
<dbReference type="NCBIfam" id="TIGR01509">
    <property type="entry name" value="HAD-SF-IA-v3"/>
    <property type="match status" value="1"/>
</dbReference>